<dbReference type="RefSeq" id="WP_330931964.1">
    <property type="nucleotide sequence ID" value="NZ_CP119075.1"/>
</dbReference>
<evidence type="ECO:0000313" key="1">
    <source>
        <dbReference type="EMBL" id="WED64773.1"/>
    </source>
</evidence>
<protein>
    <submittedName>
        <fullName evidence="1">DNA-binding protein</fullName>
    </submittedName>
</protein>
<accession>A0AAF0CMY3</accession>
<keyword evidence="1" id="KW-0238">DNA-binding</keyword>
<name>A0AAF0CMY3_9BACT</name>
<dbReference type="Proteomes" id="UP001218638">
    <property type="component" value="Chromosome"/>
</dbReference>
<dbReference type="EMBL" id="CP119075">
    <property type="protein sequence ID" value="WED64773.1"/>
    <property type="molecule type" value="Genomic_DNA"/>
</dbReference>
<organism evidence="1 2">
    <name type="scientific">Synoicihabitans lomoniglobus</name>
    <dbReference type="NCBI Taxonomy" id="2909285"/>
    <lineage>
        <taxon>Bacteria</taxon>
        <taxon>Pseudomonadati</taxon>
        <taxon>Verrucomicrobiota</taxon>
        <taxon>Opitutia</taxon>
        <taxon>Opitutales</taxon>
        <taxon>Opitutaceae</taxon>
        <taxon>Synoicihabitans</taxon>
    </lineage>
</organism>
<sequence>MANTPECNEVFKAGKPLRCPVCDHTRFWSRETLMNTRGASFFNFDWANKGATNHVCERCGYVYWFLPPR</sequence>
<dbReference type="AlphaFoldDB" id="A0AAF0CMY3"/>
<reference evidence="1" key="1">
    <citation type="submission" date="2023-03" db="EMBL/GenBank/DDBJ databases">
        <title>Lomoglobus Profundus gen. nov., sp. nov., a novel member of the phylum Verrucomicrobia, isolated from deep-marine sediment of South China Sea.</title>
        <authorList>
            <person name="Ahmad T."/>
            <person name="Ishaq S.E."/>
            <person name="Wang F."/>
        </authorList>
    </citation>
    <scope>NUCLEOTIDE SEQUENCE</scope>
    <source>
        <strain evidence="1">LMO-M01</strain>
    </source>
</reference>
<keyword evidence="2" id="KW-1185">Reference proteome</keyword>
<gene>
    <name evidence="1" type="ORF">PXH66_20710</name>
</gene>
<proteinExistence type="predicted"/>
<dbReference type="KEGG" id="slom:PXH66_20710"/>
<evidence type="ECO:0000313" key="2">
    <source>
        <dbReference type="Proteomes" id="UP001218638"/>
    </source>
</evidence>
<dbReference type="GO" id="GO:0003677">
    <property type="term" value="F:DNA binding"/>
    <property type="evidence" value="ECO:0007669"/>
    <property type="project" value="UniProtKB-KW"/>
</dbReference>